<dbReference type="EMBL" id="CP091871">
    <property type="protein sequence ID" value="WEU40648.1"/>
    <property type="molecule type" value="Genomic_DNA"/>
</dbReference>
<dbReference type="PANTHER" id="PTHR43204:SF1">
    <property type="entry name" value="ABC TRANSPORTER I FAMILY MEMBER 6, CHLOROPLASTIC"/>
    <property type="match status" value="1"/>
</dbReference>
<dbReference type="AlphaFoldDB" id="A0AAF0D2S3"/>
<dbReference type="PANTHER" id="PTHR43204">
    <property type="entry name" value="ABC TRANSPORTER I FAMILY MEMBER 6, CHLOROPLASTIC"/>
    <property type="match status" value="1"/>
</dbReference>
<dbReference type="SMART" id="SM00382">
    <property type="entry name" value="AAA"/>
    <property type="match status" value="1"/>
</dbReference>
<keyword evidence="2" id="KW-0067">ATP-binding</keyword>
<proteinExistence type="predicted"/>
<reference evidence="4" key="2">
    <citation type="journal article" date="2022" name="Nat. Microbiol.">
        <title>A closed Candidatus Odinarchaeum chromosome exposes Asgard archaeal viruses.</title>
        <authorList>
            <person name="Tamarit D."/>
            <person name="Caceres E.F."/>
            <person name="Krupovic M."/>
            <person name="Nijland R."/>
            <person name="Eme L."/>
            <person name="Robinson N.P."/>
            <person name="Ettema T.J.G."/>
        </authorList>
    </citation>
    <scope>NUCLEOTIDE SEQUENCE</scope>
    <source>
        <strain evidence="4">LCB_4</strain>
    </source>
</reference>
<dbReference type="SUPFAM" id="SSF52540">
    <property type="entry name" value="P-loop containing nucleoside triphosphate hydrolases"/>
    <property type="match status" value="1"/>
</dbReference>
<dbReference type="KEGG" id="oyw:OdinLCB4_001580"/>
<sequence>MSGEIILSLIDLHVSADNTPILKGITINFEKNKVHAIVGPNGSGKSTIAKAIMGFPDYEVTRGDILYKGESILKKSITERARMGIALAFQNPPVIKGVKLDKFICRICRDCRVISDNRSGRHLGEVDKCSADLTEGFKKLLIENLKDRDINDGFSGGEIRRSELFQVISLKPEVMILDEPDSGLDYDSLKLVGRTLKEIRDAGKTTMIIITHSRYILEYLEADKVFIIEGGRKVFDGDKSILPLLEELGYKEFLNRKKNQVN</sequence>
<dbReference type="InterPro" id="IPR003439">
    <property type="entry name" value="ABC_transporter-like_ATP-bd"/>
</dbReference>
<dbReference type="Gene3D" id="3.40.50.300">
    <property type="entry name" value="P-loop containing nucleotide triphosphate hydrolases"/>
    <property type="match status" value="1"/>
</dbReference>
<keyword evidence="1" id="KW-0547">Nucleotide-binding</keyword>
<feature type="domain" description="AAA+ ATPase" evidence="3">
    <location>
        <begin position="31"/>
        <end position="232"/>
    </location>
</feature>
<dbReference type="InterPro" id="IPR003593">
    <property type="entry name" value="AAA+_ATPase"/>
</dbReference>
<organism evidence="4 5">
    <name type="scientific">Odinarchaeota yellowstonii (strain LCB_4)</name>
    <dbReference type="NCBI Taxonomy" id="1841599"/>
    <lineage>
        <taxon>Archaea</taxon>
        <taxon>Promethearchaeati</taxon>
        <taxon>Candidatus Odinarchaeota</taxon>
        <taxon>Candidatus Odinarchaeia</taxon>
        <taxon>Candidatus Odinarchaeales</taxon>
        <taxon>Candidatus Odinarchaeaceae</taxon>
        <taxon>Candidatus Odinarchaeum</taxon>
    </lineage>
</organism>
<gene>
    <name evidence="4" type="primary">sufC</name>
    <name evidence="4" type="ORF">OdinLCB4_001580</name>
</gene>
<evidence type="ECO:0000256" key="2">
    <source>
        <dbReference type="ARBA" id="ARBA00022840"/>
    </source>
</evidence>
<accession>A0AAF0D2S3</accession>
<evidence type="ECO:0000256" key="1">
    <source>
        <dbReference type="ARBA" id="ARBA00022741"/>
    </source>
</evidence>
<dbReference type="NCBIfam" id="TIGR01978">
    <property type="entry name" value="sufC"/>
    <property type="match status" value="1"/>
</dbReference>
<name>A0AAF0D2S3_ODILC</name>
<evidence type="ECO:0000313" key="5">
    <source>
        <dbReference type="Proteomes" id="UP000186851"/>
    </source>
</evidence>
<dbReference type="InterPro" id="IPR010230">
    <property type="entry name" value="FeS-cluster_ATPase_SufC"/>
</dbReference>
<dbReference type="Pfam" id="PF00005">
    <property type="entry name" value="ABC_tran"/>
    <property type="match status" value="1"/>
</dbReference>
<reference evidence="4" key="1">
    <citation type="journal article" date="2017" name="Nature">
        <title>Asgard archaea illuminate the origin of eukaryotic cellular complexity.</title>
        <authorList>
            <person name="Zaremba-Niedzwiedzka K."/>
            <person name="Caceres E.F."/>
            <person name="Saw J.H."/>
            <person name="Backstrom D."/>
            <person name="Juzokaite L."/>
            <person name="Vancaester E."/>
            <person name="Seitz K.W."/>
            <person name="Anantharaman K."/>
            <person name="Starnawski P."/>
            <person name="Kjeldsen K.U."/>
            <person name="Scott M.B."/>
            <person name="Nunoura T."/>
            <person name="Banfield J.F."/>
            <person name="Schramm A."/>
            <person name="Baker B.J."/>
            <person name="Spang A."/>
            <person name="Ettema T.J.G."/>
        </authorList>
    </citation>
    <scope>NUCLEOTIDE SEQUENCE</scope>
    <source>
        <strain evidence="4">LCB_4</strain>
    </source>
</reference>
<dbReference type="InterPro" id="IPR027417">
    <property type="entry name" value="P-loop_NTPase"/>
</dbReference>
<evidence type="ECO:0000259" key="3">
    <source>
        <dbReference type="SMART" id="SM00382"/>
    </source>
</evidence>
<dbReference type="GO" id="GO:0016887">
    <property type="term" value="F:ATP hydrolysis activity"/>
    <property type="evidence" value="ECO:0007669"/>
    <property type="project" value="InterPro"/>
</dbReference>
<evidence type="ECO:0000313" key="4">
    <source>
        <dbReference type="EMBL" id="WEU40648.1"/>
    </source>
</evidence>
<protein>
    <submittedName>
        <fullName evidence="4">Fe-S cluster assembly ATPase SufC</fullName>
    </submittedName>
</protein>
<dbReference type="Proteomes" id="UP000186851">
    <property type="component" value="Chromosome"/>
</dbReference>
<dbReference type="GO" id="GO:0005524">
    <property type="term" value="F:ATP binding"/>
    <property type="evidence" value="ECO:0007669"/>
    <property type="project" value="UniProtKB-KW"/>
</dbReference>